<dbReference type="Pfam" id="PF00069">
    <property type="entry name" value="Pkinase"/>
    <property type="match status" value="1"/>
</dbReference>
<keyword evidence="4 5" id="KW-0067">ATP-binding</keyword>
<dbReference type="SMART" id="SM00220">
    <property type="entry name" value="S_TKc"/>
    <property type="match status" value="1"/>
</dbReference>
<dbReference type="Gene3D" id="1.10.510.10">
    <property type="entry name" value="Transferase(Phosphotransferase) domain 1"/>
    <property type="match status" value="1"/>
</dbReference>
<evidence type="ECO:0000256" key="5">
    <source>
        <dbReference type="PROSITE-ProRule" id="PRU10141"/>
    </source>
</evidence>
<dbReference type="InterPro" id="IPR011009">
    <property type="entry name" value="Kinase-like_dom_sf"/>
</dbReference>
<dbReference type="SUPFAM" id="SSF52047">
    <property type="entry name" value="RNI-like"/>
    <property type="match status" value="1"/>
</dbReference>
<feature type="domain" description="Protein kinase" evidence="7">
    <location>
        <begin position="139"/>
        <end position="451"/>
    </location>
</feature>
<protein>
    <submittedName>
        <fullName evidence="8">SUMF1/EgtB/PvdO family nonheme iron enzyme</fullName>
    </submittedName>
</protein>
<keyword evidence="3 5" id="KW-0547">Nucleotide-binding</keyword>
<dbReference type="InterPro" id="IPR000719">
    <property type="entry name" value="Prot_kinase_dom"/>
</dbReference>
<organism evidence="8 9">
    <name type="scientific">candidate division CSSED10-310 bacterium</name>
    <dbReference type="NCBI Taxonomy" id="2855610"/>
    <lineage>
        <taxon>Bacteria</taxon>
        <taxon>Bacteria division CSSED10-310</taxon>
    </lineage>
</organism>
<evidence type="ECO:0000256" key="4">
    <source>
        <dbReference type="ARBA" id="ARBA00022840"/>
    </source>
</evidence>
<dbReference type="PROSITE" id="PS51450">
    <property type="entry name" value="LRR"/>
    <property type="match status" value="1"/>
</dbReference>
<dbReference type="Gene3D" id="2.60.120.560">
    <property type="entry name" value="Exo-inulinase, domain 1"/>
    <property type="match status" value="1"/>
</dbReference>
<comment type="caution">
    <text evidence="8">The sequence shown here is derived from an EMBL/GenBank/DDBJ whole genome shotgun (WGS) entry which is preliminary data.</text>
</comment>
<dbReference type="InterPro" id="IPR042095">
    <property type="entry name" value="SUMF_sf"/>
</dbReference>
<dbReference type="CDD" id="cd14014">
    <property type="entry name" value="STKc_PknB_like"/>
    <property type="match status" value="1"/>
</dbReference>
<gene>
    <name evidence="8" type="ORF">ACFL27_23140</name>
</gene>
<feature type="non-terminal residue" evidence="8">
    <location>
        <position position="1"/>
    </location>
</feature>
<dbReference type="PROSITE" id="PS00107">
    <property type="entry name" value="PROTEIN_KINASE_ATP"/>
    <property type="match status" value="1"/>
</dbReference>
<dbReference type="InterPro" id="IPR005532">
    <property type="entry name" value="SUMF_dom"/>
</dbReference>
<evidence type="ECO:0000259" key="7">
    <source>
        <dbReference type="PROSITE" id="PS50011"/>
    </source>
</evidence>
<dbReference type="EMBL" id="JBHPBY010000424">
    <property type="protein sequence ID" value="MFC1853104.1"/>
    <property type="molecule type" value="Genomic_DNA"/>
</dbReference>
<evidence type="ECO:0000256" key="1">
    <source>
        <dbReference type="ARBA" id="ARBA00022614"/>
    </source>
</evidence>
<dbReference type="Pfam" id="PF03781">
    <property type="entry name" value="FGE-sulfatase"/>
    <property type="match status" value="1"/>
</dbReference>
<dbReference type="PANTHER" id="PTHR23150">
    <property type="entry name" value="SULFATASE MODIFYING FACTOR 1, 2"/>
    <property type="match status" value="1"/>
</dbReference>
<dbReference type="InterPro" id="IPR051043">
    <property type="entry name" value="Sulfatase_Mod_Factor_Kinase"/>
</dbReference>
<feature type="compositionally biased region" description="Basic and acidic residues" evidence="6">
    <location>
        <begin position="71"/>
        <end position="91"/>
    </location>
</feature>
<evidence type="ECO:0000256" key="2">
    <source>
        <dbReference type="ARBA" id="ARBA00022737"/>
    </source>
</evidence>
<sequence>FVSELDKTVALARAAYSDLESSLGEETARAYLYHGPGQEAHPLKIAAEDVALDEYALPALGTIAISGQDQPEPKQTEATELRSSREPEEVSDKVADFTAILEKGVDQGEKTKHLEKPGLARKEVARPADPSSPLSFPGFLLKGEIGRGGFGSVLLARELAAKRDVALKRFDPDRKKGDTVDCWERFVEEAYITAQLQHPGIVPIYTIAPDREGRIFYTMRPIEGQPLHKILEKLKDGDKKAEKEFPLRRLAQIMLSVCQTMFFAHERGVIHRDLKPANIIVGNYGDVLVIDWGLAKVVEKPDQGRDEARVEEADPFERVWSQFQRDIETVRTKEDSSFQFTMDGQILGTPAYMSPEQVRGRLSEIDNISDIWSIGIILYECATLLLPFEGIHQFALLHGILEKEPRNPVDANPQRRVPLELAEIINKCLEKDKKDRYESLKDLIVDLERWIEGIAPWRLIEQFDFTTMADGKPQGLIITQGDWTVKDGMLCGCDFGVVLTPKEIIGDLRIEVDAMVRKKKKGEISLLLSAPDPEKSRYVYDGYSMRIIAGDRTTADIHKAEVEIVTRDCDFPLDLWQTIVAERVGSTVTMERDGEELLTYRDFFPLIGNRTGLFSMGTGLRITGLRVFSRGSSLTLSCLDLARAFHNEDLPGKAHDYYTRIFSDHQDREEGVEALFRSGLLDLEQVKSLDKEKDRDRIEELLTTANELFERVEQSFFSPLGVLGKAMVYELRDEIEREIDELLRAFREYPDYDTLPVIPERLRIRQHVWEWETAMASDRLQAGIERLLRDFKPTWANQSPLKGVPVDTLDLSETITTIAGLKGFELRILNLSQTQVSDLSPLSGMPLKTLSLPRPISDISCLKGLPLEALDLSMTSVQDITALEQLSLKYLSLPAGVSTISPIRNFPLEHLDLGKTDIRGQPALSPVDGKSEVSGQEPEGIKNDLDIGVVSEIQLKVLVLPQRLEHIPPLKCSSLAFLHIPEKVSDISGLRGLSLRGIDLRESQVIDLSPLEGMPLEWISLPAGVSDISVLSGMPLRSLNLFHTEVRDLGPLQMMQNLEYLSICPGTLSSGWESIVRGLSGLKSISTDEFFTPSNPVEFWQLYDQGLLPGSRSELSALGRSRLEFSNSQGIPFRWVSPGVFLMGSPLSEPGREAHEKQHYVCLSHGFYMAVHPVRFRDFAEFIEDSGYVTEAEREGWAYTYRNREWGRTEGASWRLPGFDQSGDHPVVCVSWHDAVAYIEWLNTKEGRVYRLPTESEWEYSCRAGSIGPYHGELEQVCWHRYNSDDRSHVVCGKASNAWGLYDMHGNVWEWSSDWDGPYPEGFVVDPIGPDDGQHRVNRGGSWYYHPAHCRSAGRLSDHPSSRHAYYGFRLARDE</sequence>
<dbReference type="InterPro" id="IPR032675">
    <property type="entry name" value="LRR_dom_sf"/>
</dbReference>
<dbReference type="SUPFAM" id="SSF56112">
    <property type="entry name" value="Protein kinase-like (PK-like)"/>
    <property type="match status" value="1"/>
</dbReference>
<dbReference type="Gene3D" id="3.90.1580.10">
    <property type="entry name" value="paralog of FGE (formylglycine-generating enzyme)"/>
    <property type="match status" value="1"/>
</dbReference>
<evidence type="ECO:0000256" key="3">
    <source>
        <dbReference type="ARBA" id="ARBA00022741"/>
    </source>
</evidence>
<dbReference type="PROSITE" id="PS50011">
    <property type="entry name" value="PROTEIN_KINASE_DOM"/>
    <property type="match status" value="1"/>
</dbReference>
<feature type="region of interest" description="Disordered" evidence="6">
    <location>
        <begin position="66"/>
        <end position="91"/>
    </location>
</feature>
<dbReference type="Proteomes" id="UP001594351">
    <property type="component" value="Unassembled WGS sequence"/>
</dbReference>
<dbReference type="Gene3D" id="3.30.200.20">
    <property type="entry name" value="Phosphorylase Kinase, domain 1"/>
    <property type="match status" value="1"/>
</dbReference>
<keyword evidence="2" id="KW-0677">Repeat</keyword>
<dbReference type="InterPro" id="IPR001611">
    <property type="entry name" value="Leu-rich_rpt"/>
</dbReference>
<evidence type="ECO:0000256" key="6">
    <source>
        <dbReference type="SAM" id="MobiDB-lite"/>
    </source>
</evidence>
<evidence type="ECO:0000313" key="8">
    <source>
        <dbReference type="EMBL" id="MFC1853104.1"/>
    </source>
</evidence>
<proteinExistence type="predicted"/>
<keyword evidence="9" id="KW-1185">Reference proteome</keyword>
<dbReference type="InterPro" id="IPR017441">
    <property type="entry name" value="Protein_kinase_ATP_BS"/>
</dbReference>
<name>A0ABV6Z3S6_UNCC1</name>
<keyword evidence="1" id="KW-0433">Leucine-rich repeat</keyword>
<dbReference type="Gene3D" id="3.80.10.10">
    <property type="entry name" value="Ribonuclease Inhibitor"/>
    <property type="match status" value="2"/>
</dbReference>
<feature type="binding site" evidence="5">
    <location>
        <position position="168"/>
    </location>
    <ligand>
        <name>ATP</name>
        <dbReference type="ChEBI" id="CHEBI:30616"/>
    </ligand>
</feature>
<dbReference type="SUPFAM" id="SSF56436">
    <property type="entry name" value="C-type lectin-like"/>
    <property type="match status" value="1"/>
</dbReference>
<dbReference type="InterPro" id="IPR008271">
    <property type="entry name" value="Ser/Thr_kinase_AS"/>
</dbReference>
<accession>A0ABV6Z3S6</accession>
<reference evidence="8 9" key="1">
    <citation type="submission" date="2024-09" db="EMBL/GenBank/DDBJ databases">
        <title>Laminarin stimulates single cell rates of sulfate reduction while oxygen inhibits transcriptomic activity in coastal marine sediment.</title>
        <authorList>
            <person name="Lindsay M."/>
            <person name="Orcutt B."/>
            <person name="Emerson D."/>
            <person name="Stepanauskas R."/>
            <person name="D'Angelo T."/>
        </authorList>
    </citation>
    <scope>NUCLEOTIDE SEQUENCE [LARGE SCALE GENOMIC DNA]</scope>
    <source>
        <strain evidence="8">SAG AM-311-K15</strain>
    </source>
</reference>
<dbReference type="PROSITE" id="PS00108">
    <property type="entry name" value="PROTEIN_KINASE_ST"/>
    <property type="match status" value="1"/>
</dbReference>
<dbReference type="InterPro" id="IPR016187">
    <property type="entry name" value="CTDL_fold"/>
</dbReference>
<evidence type="ECO:0000313" key="9">
    <source>
        <dbReference type="Proteomes" id="UP001594351"/>
    </source>
</evidence>
<dbReference type="PANTHER" id="PTHR23150:SF19">
    <property type="entry name" value="FORMYLGLYCINE-GENERATING ENZYME"/>
    <property type="match status" value="1"/>
</dbReference>